<dbReference type="PANTHER" id="PTHR23028:SF53">
    <property type="entry name" value="ACYL_TRANSF_3 DOMAIN-CONTAINING PROTEIN"/>
    <property type="match status" value="1"/>
</dbReference>
<feature type="transmembrane region" description="Helical" evidence="9">
    <location>
        <begin position="12"/>
        <end position="33"/>
    </location>
</feature>
<name>A0A0R1HJL3_9LACO</name>
<feature type="domain" description="Acyltransferase 3" evidence="10">
    <location>
        <begin position="14"/>
        <end position="350"/>
    </location>
</feature>
<feature type="transmembrane region" description="Helical" evidence="9">
    <location>
        <begin position="264"/>
        <end position="287"/>
    </location>
</feature>
<evidence type="ECO:0000256" key="3">
    <source>
        <dbReference type="ARBA" id="ARBA00022679"/>
    </source>
</evidence>
<dbReference type="Gene3D" id="3.40.50.1110">
    <property type="entry name" value="SGNH hydrolase"/>
    <property type="match status" value="1"/>
</dbReference>
<feature type="transmembrane region" description="Helical" evidence="9">
    <location>
        <begin position="151"/>
        <end position="168"/>
    </location>
</feature>
<dbReference type="PANTHER" id="PTHR23028">
    <property type="entry name" value="ACETYLTRANSFERASE"/>
    <property type="match status" value="1"/>
</dbReference>
<feature type="region of interest" description="Disordered" evidence="8">
    <location>
        <begin position="426"/>
        <end position="471"/>
    </location>
</feature>
<dbReference type="CDD" id="cd01840">
    <property type="entry name" value="SGNH_hydrolase_yrhL_like"/>
    <property type="match status" value="1"/>
</dbReference>
<feature type="transmembrane region" description="Helical" evidence="9">
    <location>
        <begin position="208"/>
        <end position="226"/>
    </location>
</feature>
<evidence type="ECO:0000256" key="1">
    <source>
        <dbReference type="ARBA" id="ARBA00004651"/>
    </source>
</evidence>
<sequence>MEKKKRLKNARYITGFDGVRTLAVIGVILYHLVPSSLQGGYLGVPIFFVVSGYLITDLLNQEWQQNNKIDVLGFYVRRVRRLYPALLAMLVTTIAYITLFQKELLTNIKEIFASNLLYVYNWFQVLHKESYFDHFGTPSPFTHLWSLSIEGQYYLFWPIIVALLVVFLKQKQRIFNLIFILAFISALLMAFLYKTGSDPSRVYYGTDTRMFSILLGSALSFIWPSSALKKEISNKGRIVLDALGVSSLAAIILVFFTMSDQSSLVYRGGMFFFSVLVMIFVATVAHPGADMNKLMTNPLFTWIGKRSYGIYLYQFPIMVFYESKIQSIGSHPWRNALIEIAMILIVSDLSYRFLERPLQRFDYKQTFKAIKAAFTGGAKNSRQKVTVITGLVVIGIAAFGMVVVPQATATGSNDLQANISKNAKTAEKKNATALKKANSSESKKTDSSKKASSAKKESKVPVEKQSPTALTKAEAQKASNVYATAIGDSVLADGTDLLQDALPHMYVDAKVGRQVYNAADDIKALDAQGKLQDNVLVGLGTNSPFTTEQFDEVMDAIGSKRQVYWINVHVPTRRWEGPVNSMLESQKKKYSNLHIIDWHAYSKNNTDWFYDDNVHPDPDGSKYYATYIARELIKNM</sequence>
<protein>
    <submittedName>
        <fullName evidence="11">Acyltransferase</fullName>
    </submittedName>
</protein>
<dbReference type="GO" id="GO:0009103">
    <property type="term" value="P:lipopolysaccharide biosynthetic process"/>
    <property type="evidence" value="ECO:0007669"/>
    <property type="project" value="TreeGrafter"/>
</dbReference>
<keyword evidence="5 9" id="KW-1133">Transmembrane helix</keyword>
<organism evidence="11 12">
    <name type="scientific">Dellaglioa algida DSM 15638</name>
    <dbReference type="NCBI Taxonomy" id="1423719"/>
    <lineage>
        <taxon>Bacteria</taxon>
        <taxon>Bacillati</taxon>
        <taxon>Bacillota</taxon>
        <taxon>Bacilli</taxon>
        <taxon>Lactobacillales</taxon>
        <taxon>Lactobacillaceae</taxon>
        <taxon>Dellaglioa</taxon>
    </lineage>
</organism>
<gene>
    <name evidence="11" type="ORF">FC66_GL000863</name>
</gene>
<dbReference type="RefSeq" id="WP_057973928.1">
    <property type="nucleotide sequence ID" value="NZ_AZDI01000002.1"/>
</dbReference>
<dbReference type="Proteomes" id="UP000051450">
    <property type="component" value="Unassembled WGS sequence"/>
</dbReference>
<evidence type="ECO:0000256" key="2">
    <source>
        <dbReference type="ARBA" id="ARBA00022475"/>
    </source>
</evidence>
<comment type="subcellular location">
    <subcellularLocation>
        <location evidence="1">Cell membrane</location>
        <topology evidence="1">Multi-pass membrane protein</topology>
    </subcellularLocation>
</comment>
<evidence type="ECO:0000256" key="4">
    <source>
        <dbReference type="ARBA" id="ARBA00022692"/>
    </source>
</evidence>
<comment type="caution">
    <text evidence="11">The sequence shown here is derived from an EMBL/GenBank/DDBJ whole genome shotgun (WGS) entry which is preliminary data.</text>
</comment>
<feature type="transmembrane region" description="Helical" evidence="9">
    <location>
        <begin position="238"/>
        <end position="258"/>
    </location>
</feature>
<feature type="transmembrane region" description="Helical" evidence="9">
    <location>
        <begin position="39"/>
        <end position="60"/>
    </location>
</feature>
<accession>A0A0R1HJL3</accession>
<feature type="transmembrane region" description="Helical" evidence="9">
    <location>
        <begin position="385"/>
        <end position="404"/>
    </location>
</feature>
<dbReference type="SUPFAM" id="SSF52266">
    <property type="entry name" value="SGNH hydrolase"/>
    <property type="match status" value="1"/>
</dbReference>
<evidence type="ECO:0000313" key="12">
    <source>
        <dbReference type="Proteomes" id="UP000051450"/>
    </source>
</evidence>
<reference evidence="11 12" key="1">
    <citation type="journal article" date="2015" name="Genome Announc.">
        <title>Expanding the biotechnology potential of lactobacilli through comparative genomics of 213 strains and associated genera.</title>
        <authorList>
            <person name="Sun Z."/>
            <person name="Harris H.M."/>
            <person name="McCann A."/>
            <person name="Guo C."/>
            <person name="Argimon S."/>
            <person name="Zhang W."/>
            <person name="Yang X."/>
            <person name="Jeffery I.B."/>
            <person name="Cooney J.C."/>
            <person name="Kagawa T.F."/>
            <person name="Liu W."/>
            <person name="Song Y."/>
            <person name="Salvetti E."/>
            <person name="Wrobel A."/>
            <person name="Rasinkangas P."/>
            <person name="Parkhill J."/>
            <person name="Rea M.C."/>
            <person name="O'Sullivan O."/>
            <person name="Ritari J."/>
            <person name="Douillard F.P."/>
            <person name="Paul Ross R."/>
            <person name="Yang R."/>
            <person name="Briner A.E."/>
            <person name="Felis G.E."/>
            <person name="de Vos W.M."/>
            <person name="Barrangou R."/>
            <person name="Klaenhammer T.R."/>
            <person name="Caufield P.W."/>
            <person name="Cui Y."/>
            <person name="Zhang H."/>
            <person name="O'Toole P.W."/>
        </authorList>
    </citation>
    <scope>NUCLEOTIDE SEQUENCE [LARGE SCALE GENOMIC DNA]</scope>
    <source>
        <strain evidence="11 12">DSM 15638</strain>
    </source>
</reference>
<evidence type="ECO:0000256" key="9">
    <source>
        <dbReference type="SAM" id="Phobius"/>
    </source>
</evidence>
<proteinExistence type="predicted"/>
<evidence type="ECO:0000256" key="5">
    <source>
        <dbReference type="ARBA" id="ARBA00022989"/>
    </source>
</evidence>
<keyword evidence="4 9" id="KW-0812">Transmembrane</keyword>
<dbReference type="EMBL" id="AZDI01000002">
    <property type="protein sequence ID" value="KRK46360.1"/>
    <property type="molecule type" value="Genomic_DNA"/>
</dbReference>
<keyword evidence="12" id="KW-1185">Reference proteome</keyword>
<dbReference type="InterPro" id="IPR002656">
    <property type="entry name" value="Acyl_transf_3_dom"/>
</dbReference>
<evidence type="ECO:0000256" key="6">
    <source>
        <dbReference type="ARBA" id="ARBA00023136"/>
    </source>
</evidence>
<evidence type="ECO:0000259" key="10">
    <source>
        <dbReference type="Pfam" id="PF01757"/>
    </source>
</evidence>
<keyword evidence="6 9" id="KW-0472">Membrane</keyword>
<dbReference type="PATRIC" id="fig|1423719.4.peg.875"/>
<feature type="compositionally biased region" description="Low complexity" evidence="8">
    <location>
        <begin position="431"/>
        <end position="440"/>
    </location>
</feature>
<dbReference type="OrthoDB" id="9796461at2"/>
<dbReference type="InterPro" id="IPR036514">
    <property type="entry name" value="SGNH_hydro_sf"/>
</dbReference>
<dbReference type="GO" id="GO:0016747">
    <property type="term" value="F:acyltransferase activity, transferring groups other than amino-acyl groups"/>
    <property type="evidence" value="ECO:0007669"/>
    <property type="project" value="InterPro"/>
</dbReference>
<feature type="transmembrane region" description="Helical" evidence="9">
    <location>
        <begin position="175"/>
        <end position="193"/>
    </location>
</feature>
<keyword evidence="7 11" id="KW-0012">Acyltransferase</keyword>
<dbReference type="InterPro" id="IPR050879">
    <property type="entry name" value="Acyltransferase_3"/>
</dbReference>
<evidence type="ECO:0000313" key="11">
    <source>
        <dbReference type="EMBL" id="KRK46360.1"/>
    </source>
</evidence>
<dbReference type="STRING" id="1423719.FC66_GL000863"/>
<dbReference type="GO" id="GO:0005886">
    <property type="term" value="C:plasma membrane"/>
    <property type="evidence" value="ECO:0007669"/>
    <property type="project" value="UniProtKB-SubCell"/>
</dbReference>
<feature type="transmembrane region" description="Helical" evidence="9">
    <location>
        <begin position="81"/>
        <end position="99"/>
    </location>
</feature>
<keyword evidence="3 11" id="KW-0808">Transferase</keyword>
<dbReference type="Pfam" id="PF01757">
    <property type="entry name" value="Acyl_transf_3"/>
    <property type="match status" value="1"/>
</dbReference>
<evidence type="ECO:0000256" key="8">
    <source>
        <dbReference type="SAM" id="MobiDB-lite"/>
    </source>
</evidence>
<feature type="compositionally biased region" description="Basic and acidic residues" evidence="8">
    <location>
        <begin position="441"/>
        <end position="462"/>
    </location>
</feature>
<dbReference type="AlphaFoldDB" id="A0A0R1HJL3"/>
<evidence type="ECO:0000256" key="7">
    <source>
        <dbReference type="ARBA" id="ARBA00023315"/>
    </source>
</evidence>
<keyword evidence="2" id="KW-1003">Cell membrane</keyword>